<evidence type="ECO:0000256" key="9">
    <source>
        <dbReference type="RuleBase" id="RU003953"/>
    </source>
</evidence>
<organism evidence="12 13">
    <name type="scientific">Ignelater luminosus</name>
    <name type="common">Cucubano</name>
    <name type="synonym">Pyrophorus luminosus</name>
    <dbReference type="NCBI Taxonomy" id="2038154"/>
    <lineage>
        <taxon>Eukaryota</taxon>
        <taxon>Metazoa</taxon>
        <taxon>Ecdysozoa</taxon>
        <taxon>Arthropoda</taxon>
        <taxon>Hexapoda</taxon>
        <taxon>Insecta</taxon>
        <taxon>Pterygota</taxon>
        <taxon>Neoptera</taxon>
        <taxon>Endopterygota</taxon>
        <taxon>Coleoptera</taxon>
        <taxon>Polyphaga</taxon>
        <taxon>Elateriformia</taxon>
        <taxon>Elateroidea</taxon>
        <taxon>Elateridae</taxon>
        <taxon>Agrypninae</taxon>
        <taxon>Pyrophorini</taxon>
        <taxon>Ignelater</taxon>
    </lineage>
</organism>
<reference evidence="12" key="1">
    <citation type="submission" date="2019-08" db="EMBL/GenBank/DDBJ databases">
        <title>The genome of the North American firefly Photinus pyralis.</title>
        <authorList>
            <consortium name="Photinus pyralis genome working group"/>
            <person name="Fallon T.R."/>
            <person name="Sander Lower S.E."/>
            <person name="Weng J.-K."/>
        </authorList>
    </citation>
    <scope>NUCLEOTIDE SEQUENCE</scope>
    <source>
        <strain evidence="12">TRF0915ILg1</strain>
        <tissue evidence="12">Whole body</tissue>
    </source>
</reference>
<dbReference type="InterPro" id="IPR032828">
    <property type="entry name" value="PolyA_RNA-bd"/>
</dbReference>
<keyword evidence="4" id="KW-0819">tRNA processing</keyword>
<evidence type="ECO:0000256" key="8">
    <source>
        <dbReference type="ARBA" id="ARBA00022842"/>
    </source>
</evidence>
<dbReference type="GO" id="GO:0000049">
    <property type="term" value="F:tRNA binding"/>
    <property type="evidence" value="ECO:0007669"/>
    <property type="project" value="TreeGrafter"/>
</dbReference>
<evidence type="ECO:0008006" key="14">
    <source>
        <dbReference type="Google" id="ProtNLM"/>
    </source>
</evidence>
<keyword evidence="3 9" id="KW-0808">Transferase</keyword>
<evidence type="ECO:0000256" key="1">
    <source>
        <dbReference type="ARBA" id="ARBA00001946"/>
    </source>
</evidence>
<keyword evidence="9" id="KW-0694">RNA-binding</keyword>
<evidence type="ECO:0000259" key="11">
    <source>
        <dbReference type="Pfam" id="PF12627"/>
    </source>
</evidence>
<accession>A0A8K0D286</accession>
<dbReference type="GO" id="GO:1990180">
    <property type="term" value="P:mitochondrial tRNA 3'-end processing"/>
    <property type="evidence" value="ECO:0007669"/>
    <property type="project" value="TreeGrafter"/>
</dbReference>
<feature type="domain" description="tRNA nucleotidyltransferase/poly(A) polymerase RNA and SrmB- binding" evidence="11">
    <location>
        <begin position="239"/>
        <end position="290"/>
    </location>
</feature>
<dbReference type="GO" id="GO:0000166">
    <property type="term" value="F:nucleotide binding"/>
    <property type="evidence" value="ECO:0007669"/>
    <property type="project" value="UniProtKB-KW"/>
</dbReference>
<dbReference type="AlphaFoldDB" id="A0A8K0D286"/>
<evidence type="ECO:0000313" key="12">
    <source>
        <dbReference type="EMBL" id="KAF2895811.1"/>
    </source>
</evidence>
<evidence type="ECO:0000256" key="2">
    <source>
        <dbReference type="ARBA" id="ARBA00007265"/>
    </source>
</evidence>
<keyword evidence="6" id="KW-0479">Metal-binding</keyword>
<dbReference type="InterPro" id="IPR002646">
    <property type="entry name" value="PolA_pol_head_dom"/>
</dbReference>
<dbReference type="GO" id="GO:0001680">
    <property type="term" value="P:tRNA 3'-terminal CCA addition"/>
    <property type="evidence" value="ECO:0007669"/>
    <property type="project" value="UniProtKB-ARBA"/>
</dbReference>
<keyword evidence="7" id="KW-0547">Nucleotide-binding</keyword>
<evidence type="ECO:0000259" key="10">
    <source>
        <dbReference type="Pfam" id="PF01743"/>
    </source>
</evidence>
<dbReference type="InterPro" id="IPR043519">
    <property type="entry name" value="NT_sf"/>
</dbReference>
<dbReference type="Pfam" id="PF01743">
    <property type="entry name" value="PolyA_pol"/>
    <property type="match status" value="1"/>
</dbReference>
<gene>
    <name evidence="12" type="ORF">ILUMI_10377</name>
</gene>
<dbReference type="EMBL" id="VTPC01005647">
    <property type="protein sequence ID" value="KAF2895811.1"/>
    <property type="molecule type" value="Genomic_DNA"/>
</dbReference>
<evidence type="ECO:0000256" key="6">
    <source>
        <dbReference type="ARBA" id="ARBA00022723"/>
    </source>
</evidence>
<name>A0A8K0D286_IGNLU</name>
<comment type="similarity">
    <text evidence="2 9">Belongs to the tRNA nucleotidyltransferase/poly(A) polymerase family.</text>
</comment>
<evidence type="ECO:0000256" key="4">
    <source>
        <dbReference type="ARBA" id="ARBA00022694"/>
    </source>
</evidence>
<dbReference type="GO" id="GO:0046872">
    <property type="term" value="F:metal ion binding"/>
    <property type="evidence" value="ECO:0007669"/>
    <property type="project" value="UniProtKB-KW"/>
</dbReference>
<comment type="caution">
    <text evidence="12">The sequence shown here is derived from an EMBL/GenBank/DDBJ whole genome shotgun (WGS) entry which is preliminary data.</text>
</comment>
<dbReference type="Pfam" id="PF12627">
    <property type="entry name" value="PolyA_pol_RNAbd"/>
    <property type="match status" value="1"/>
</dbReference>
<dbReference type="PANTHER" id="PTHR46173">
    <property type="entry name" value="CCA TRNA NUCLEOTIDYLTRANSFERASE 1, MITOCHONDRIAL"/>
    <property type="match status" value="1"/>
</dbReference>
<dbReference type="GO" id="GO:0005739">
    <property type="term" value="C:mitochondrion"/>
    <property type="evidence" value="ECO:0007669"/>
    <property type="project" value="TreeGrafter"/>
</dbReference>
<dbReference type="SUPFAM" id="SSF81301">
    <property type="entry name" value="Nucleotidyltransferase"/>
    <property type="match status" value="1"/>
</dbReference>
<keyword evidence="5" id="KW-0548">Nucleotidyltransferase</keyword>
<dbReference type="CDD" id="cd05398">
    <property type="entry name" value="NT_ClassII-CCAase"/>
    <property type="match status" value="1"/>
</dbReference>
<dbReference type="SUPFAM" id="SSF81891">
    <property type="entry name" value="Poly A polymerase C-terminal region-like"/>
    <property type="match status" value="1"/>
</dbReference>
<feature type="domain" description="Poly A polymerase head" evidence="10">
    <location>
        <begin position="81"/>
        <end position="204"/>
    </location>
</feature>
<keyword evidence="13" id="KW-1185">Reference proteome</keyword>
<dbReference type="PANTHER" id="PTHR46173:SF1">
    <property type="entry name" value="CCA TRNA NUCLEOTIDYLTRANSFERASE 1, MITOCHONDRIAL"/>
    <property type="match status" value="1"/>
</dbReference>
<evidence type="ECO:0000256" key="5">
    <source>
        <dbReference type="ARBA" id="ARBA00022695"/>
    </source>
</evidence>
<protein>
    <recommendedName>
        <fullName evidence="14">CCA tRNA nucleotidyltransferase 1, mitochondrial</fullName>
    </recommendedName>
</protein>
<proteinExistence type="inferred from homology"/>
<dbReference type="Gene3D" id="3.30.460.10">
    <property type="entry name" value="Beta Polymerase, domain 2"/>
    <property type="match status" value="1"/>
</dbReference>
<sequence length="466" mass="53825">MNICNRLLQLRFVPKIINHTLKRKVSEHQALKRIEKLRSMALPLTRQNPVIMKLDSPEFKSIFTEELLSLVSVFKKYGYELRVAGGAVRDLLMGKKPKDLDFATTATPDQMKEMFTTENIRMINTKGEKHGTITPRINDKENFEVTTLRIDVLTDGRHAEVQFTTDWLLDANRRDLTINSMFLGLDGSVYDYFYGYDDLQKRRIAFVGDAVTRIQEDYLRILRYFRFYGRISEGPNLHEQSTITAIKNNVHGLERISGERIWVELKQILEGNFAGDIMLSILDTGAAPYIGIPSIPNINELKTVWQRSKNKKLQAVTLLSTLLKTTEEVLALHLRLKLSAYDRDLALFVVEHREPKPNAKPLLPYQQLMVKCKAKTSDVHEWIVEVLKYNNSPHLEEFQNWSLPKFPVSGNMLKQKGVEGGRFMGLVMNELKNIWAENDFNLSAEELLKQVPHILSILEERRKTKK</sequence>
<keyword evidence="8" id="KW-0460">Magnesium</keyword>
<comment type="cofactor">
    <cofactor evidence="1">
        <name>Mg(2+)</name>
        <dbReference type="ChEBI" id="CHEBI:18420"/>
    </cofactor>
</comment>
<evidence type="ECO:0000256" key="3">
    <source>
        <dbReference type="ARBA" id="ARBA00022679"/>
    </source>
</evidence>
<evidence type="ECO:0000256" key="7">
    <source>
        <dbReference type="ARBA" id="ARBA00022741"/>
    </source>
</evidence>
<dbReference type="GO" id="GO:0016779">
    <property type="term" value="F:nucleotidyltransferase activity"/>
    <property type="evidence" value="ECO:0007669"/>
    <property type="project" value="UniProtKB-KW"/>
</dbReference>
<evidence type="ECO:0000313" key="13">
    <source>
        <dbReference type="Proteomes" id="UP000801492"/>
    </source>
</evidence>
<dbReference type="Proteomes" id="UP000801492">
    <property type="component" value="Unassembled WGS sequence"/>
</dbReference>
<dbReference type="Gene3D" id="1.10.3090.10">
    <property type="entry name" value="cca-adding enzyme, domain 2"/>
    <property type="match status" value="1"/>
</dbReference>
<dbReference type="OrthoDB" id="445712at2759"/>
<dbReference type="InterPro" id="IPR050264">
    <property type="entry name" value="Bact_CCA-adding_enz_type3_sf"/>
</dbReference>